<reference evidence="2" key="2">
    <citation type="submission" date="2019-02" db="EMBL/GenBank/DDBJ databases">
        <title>Opniocepnalus argus Var Kimnra genome.</title>
        <authorList>
            <person name="Zhou C."/>
            <person name="Xiao S."/>
        </authorList>
    </citation>
    <scope>NUCLEOTIDE SEQUENCE [LARGE SCALE GENOMIC DNA]</scope>
</reference>
<protein>
    <submittedName>
        <fullName evidence="1">Uncharacterized protein</fullName>
    </submittedName>
</protein>
<dbReference type="AlphaFoldDB" id="A0A6G1QIP3"/>
<organism evidence="1 2">
    <name type="scientific">Channa argus</name>
    <name type="common">Northern snakehead</name>
    <name type="synonym">Ophicephalus argus</name>
    <dbReference type="NCBI Taxonomy" id="215402"/>
    <lineage>
        <taxon>Eukaryota</taxon>
        <taxon>Metazoa</taxon>
        <taxon>Chordata</taxon>
        <taxon>Craniata</taxon>
        <taxon>Vertebrata</taxon>
        <taxon>Euteleostomi</taxon>
        <taxon>Actinopterygii</taxon>
        <taxon>Neopterygii</taxon>
        <taxon>Teleostei</taxon>
        <taxon>Neoteleostei</taxon>
        <taxon>Acanthomorphata</taxon>
        <taxon>Anabantaria</taxon>
        <taxon>Anabantiformes</taxon>
        <taxon>Channoidei</taxon>
        <taxon>Channidae</taxon>
        <taxon>Channa</taxon>
    </lineage>
</organism>
<sequence length="58" mass="6662">MPRQAVFKGGKASWGLKWVKQHGKGEKQQVEDTVKQILPSDRRKRQNINVSLTVEECL</sequence>
<dbReference type="Proteomes" id="UP000503349">
    <property type="component" value="Chromosome 17"/>
</dbReference>
<reference evidence="1 2" key="1">
    <citation type="submission" date="2019-02" db="EMBL/GenBank/DDBJ databases">
        <title>Opniocepnalus argus genome.</title>
        <authorList>
            <person name="Zhou C."/>
            <person name="Xiao S."/>
        </authorList>
    </citation>
    <scope>NUCLEOTIDE SEQUENCE [LARGE SCALE GENOMIC DNA]</scope>
    <source>
        <strain evidence="1">OARG1902GOOAL</strain>
        <tissue evidence="1">Muscle</tissue>
    </source>
</reference>
<proteinExistence type="predicted"/>
<evidence type="ECO:0000313" key="1">
    <source>
        <dbReference type="EMBL" id="KAF3702337.1"/>
    </source>
</evidence>
<dbReference type="EMBL" id="CM015728">
    <property type="protein sequence ID" value="KAF3702337.1"/>
    <property type="molecule type" value="Genomic_DNA"/>
</dbReference>
<name>A0A6G1QIP3_CHAAH</name>
<keyword evidence="2" id="KW-1185">Reference proteome</keyword>
<gene>
    <name evidence="1" type="ORF">EXN66_Car018025</name>
</gene>
<evidence type="ECO:0000313" key="2">
    <source>
        <dbReference type="Proteomes" id="UP000503349"/>
    </source>
</evidence>
<accession>A0A6G1QIP3</accession>